<dbReference type="Proteomes" id="UP000007148">
    <property type="component" value="Unassembled WGS sequence"/>
</dbReference>
<reference evidence="1 2" key="1">
    <citation type="journal article" date="2011" name="PLoS Pathog.">
        <title>Endophytic Life Strategies Decoded by Genome and Transcriptome Analyses of the Mutualistic Root Symbiont Piriformospora indica.</title>
        <authorList>
            <person name="Zuccaro A."/>
            <person name="Lahrmann U."/>
            <person name="Guldener U."/>
            <person name="Langen G."/>
            <person name="Pfiffi S."/>
            <person name="Biedenkopf D."/>
            <person name="Wong P."/>
            <person name="Samans B."/>
            <person name="Grimm C."/>
            <person name="Basiewicz M."/>
            <person name="Murat C."/>
            <person name="Martin F."/>
            <person name="Kogel K.H."/>
        </authorList>
    </citation>
    <scope>NUCLEOTIDE SEQUENCE [LARGE SCALE GENOMIC DNA]</scope>
    <source>
        <strain evidence="1 2">DSM 11827</strain>
    </source>
</reference>
<gene>
    <name evidence="1" type="ORF">PIIN_11818</name>
</gene>
<dbReference type="EMBL" id="CAFZ01001267">
    <property type="protein sequence ID" value="CCA77098.1"/>
    <property type="molecule type" value="Genomic_DNA"/>
</dbReference>
<accession>G4U0K5</accession>
<comment type="caution">
    <text evidence="1">The sequence shown here is derived from an EMBL/GenBank/DDBJ whole genome shotgun (WGS) entry which is preliminary data.</text>
</comment>
<protein>
    <submittedName>
        <fullName evidence="1">Uncharacterized protein</fullName>
    </submittedName>
</protein>
<dbReference type="AlphaFoldDB" id="G4U0K5"/>
<evidence type="ECO:0000313" key="2">
    <source>
        <dbReference type="Proteomes" id="UP000007148"/>
    </source>
</evidence>
<keyword evidence="2" id="KW-1185">Reference proteome</keyword>
<dbReference type="HOGENOM" id="CLU_2574749_0_0_1"/>
<evidence type="ECO:0000313" key="1">
    <source>
        <dbReference type="EMBL" id="CCA77098.1"/>
    </source>
</evidence>
<proteinExistence type="predicted"/>
<dbReference type="InParanoid" id="G4U0K5"/>
<organism evidence="1 2">
    <name type="scientific">Serendipita indica (strain DSM 11827)</name>
    <name type="common">Root endophyte fungus</name>
    <name type="synonym">Piriformospora indica</name>
    <dbReference type="NCBI Taxonomy" id="1109443"/>
    <lineage>
        <taxon>Eukaryota</taxon>
        <taxon>Fungi</taxon>
        <taxon>Dikarya</taxon>
        <taxon>Basidiomycota</taxon>
        <taxon>Agaricomycotina</taxon>
        <taxon>Agaricomycetes</taxon>
        <taxon>Sebacinales</taxon>
        <taxon>Serendipitaceae</taxon>
        <taxon>Serendipita</taxon>
    </lineage>
</organism>
<sequence length="81" mass="8460">MAGTEVVANNGQACIANEPKMNTYGCLTIVVCETGKEALAQDIATGIVEIVKEAPANDLVRLVDGFVERRAGVADPEVGIE</sequence>
<name>G4U0K5_SERID</name>